<dbReference type="InterPro" id="IPR010572">
    <property type="entry name" value="Tail_dom"/>
</dbReference>
<feature type="compositionally biased region" description="Pro residues" evidence="1">
    <location>
        <begin position="547"/>
        <end position="560"/>
    </location>
</feature>
<sequence length="621" mass="70105">MSASGKIEVFHISHTGYAVKVSNLRNDTGIKGVLFPTWSRKTNYSPSAGKVIDQDDIVWYDGVEWGGNWYCTVNVSDHNNERGEFLTHVYVSDNNGQLVGVGGEKIVVPEPPETAKQKGGYAVYWWADFNSRRWDKLNRTTTARKTIHDPYSPRGGTVIVGEINQALNTIHEFSFAVLFTHPLYNKMVPFKSIVEVVNLYDGKVEFVGRVLTSTNEMTTDGFAQKVVCEDFLSYLHDSAQWFQKLPNQGAAPYLTEILRVANGEVEEYKRINLNTCTVNSRTDKPWRYLGYESTWDCVKERIINNIGGYLTIYERNTRLYVDWTAQIGETKKSPLQIGKNIKSASRALDFDGLATQIMPIGADIQKEHPDEDQSPDVTREQLTIWHVNNNSAYLEDKELMKEFGIIRKAVIWTEIDDPKTLLARGKQYLRNQKIALAKWTISAVERYLIDSRYDKFEIGNKHPIINAPLSGIETLQILEKKIDILNPQSVDLTIGSQSQSLAAYQLQLQEAENSIERVKQNTSTANKKKRLKTLQSQLAALKNKPSSAPPAPTYPNPPAPNASADELAAYDKAYADYLTAKANYDNQLASYNMDEQERARTIKDIEAEIARLQNELNGGGN</sequence>
<evidence type="ECO:0000259" key="2">
    <source>
        <dbReference type="Pfam" id="PF06605"/>
    </source>
</evidence>
<dbReference type="Gene3D" id="2.60.40.3760">
    <property type="match status" value="1"/>
</dbReference>
<feature type="domain" description="Tail spike" evidence="2">
    <location>
        <begin position="318"/>
        <end position="507"/>
    </location>
</feature>
<reference evidence="3" key="1">
    <citation type="journal article" date="2021" name="Proc. Natl. Acad. Sci. U.S.A.">
        <title>A Catalog of Tens of Thousands of Viruses from Human Metagenomes Reveals Hidden Associations with Chronic Diseases.</title>
        <authorList>
            <person name="Tisza M.J."/>
            <person name="Buck C.B."/>
        </authorList>
    </citation>
    <scope>NUCLEOTIDE SEQUENCE</scope>
    <source>
        <strain evidence="3">Ct1mp9</strain>
    </source>
</reference>
<feature type="region of interest" description="Disordered" evidence="1">
    <location>
        <begin position="540"/>
        <end position="564"/>
    </location>
</feature>
<evidence type="ECO:0000313" key="3">
    <source>
        <dbReference type="EMBL" id="DAD91349.1"/>
    </source>
</evidence>
<dbReference type="InterPro" id="IPR013688">
    <property type="entry name" value="GBS_Bsp-like"/>
</dbReference>
<name>A0A8S5N999_9CAUD</name>
<protein>
    <submittedName>
        <fullName evidence="3">GBS Bsp-like repeat</fullName>
    </submittedName>
</protein>
<proteinExistence type="predicted"/>
<organism evidence="3">
    <name type="scientific">Siphoviridae sp. ct1mp9</name>
    <dbReference type="NCBI Taxonomy" id="2826274"/>
    <lineage>
        <taxon>Viruses</taxon>
        <taxon>Duplodnaviria</taxon>
        <taxon>Heunggongvirae</taxon>
        <taxon>Uroviricota</taxon>
        <taxon>Caudoviricetes</taxon>
    </lineage>
</organism>
<dbReference type="Pfam" id="PF08481">
    <property type="entry name" value="GBS_Bsp-like"/>
    <property type="match status" value="1"/>
</dbReference>
<dbReference type="Pfam" id="PF06605">
    <property type="entry name" value="Prophage_tail"/>
    <property type="match status" value="1"/>
</dbReference>
<evidence type="ECO:0000256" key="1">
    <source>
        <dbReference type="SAM" id="MobiDB-lite"/>
    </source>
</evidence>
<dbReference type="EMBL" id="BK015111">
    <property type="protein sequence ID" value="DAD91349.1"/>
    <property type="molecule type" value="Genomic_DNA"/>
</dbReference>
<accession>A0A8S5N999</accession>